<keyword evidence="2" id="KW-1185">Reference proteome</keyword>
<dbReference type="RefSeq" id="WP_085383927.1">
    <property type="nucleotide sequence ID" value="NZ_NAFC01000172.1"/>
</dbReference>
<protein>
    <submittedName>
        <fullName evidence="1">Uncharacterized protein</fullName>
    </submittedName>
</protein>
<evidence type="ECO:0000313" key="1">
    <source>
        <dbReference type="EMBL" id="OSJ31941.1"/>
    </source>
</evidence>
<accession>A0ABX3X7D2</accession>
<comment type="caution">
    <text evidence="1">The sequence shown here is derived from an EMBL/GenBank/DDBJ whole genome shotgun (WGS) entry which is preliminary data.</text>
</comment>
<proteinExistence type="predicted"/>
<gene>
    <name evidence="1" type="ORF">BST63_08820</name>
</gene>
<evidence type="ECO:0000313" key="2">
    <source>
        <dbReference type="Proteomes" id="UP000193884"/>
    </source>
</evidence>
<dbReference type="EMBL" id="NAFK01000145">
    <property type="protein sequence ID" value="OSJ31941.1"/>
    <property type="molecule type" value="Genomic_DNA"/>
</dbReference>
<organism evidence="1 2">
    <name type="scientific">Bradyrhizobium canariense</name>
    <dbReference type="NCBI Taxonomy" id="255045"/>
    <lineage>
        <taxon>Bacteria</taxon>
        <taxon>Pseudomonadati</taxon>
        <taxon>Pseudomonadota</taxon>
        <taxon>Alphaproteobacteria</taxon>
        <taxon>Hyphomicrobiales</taxon>
        <taxon>Nitrobacteraceae</taxon>
        <taxon>Bradyrhizobium</taxon>
    </lineage>
</organism>
<sequence>MRDKLDGEVLQAIDDAQIDILSILQPLDGQASQFPKDWRTASPWLIPRFGRPRPTARRLHECEGLVPELLMAD</sequence>
<dbReference type="Proteomes" id="UP000193884">
    <property type="component" value="Unassembled WGS sequence"/>
</dbReference>
<name>A0ABX3X7D2_9BRAD</name>
<reference evidence="1 2" key="1">
    <citation type="submission" date="2017-03" db="EMBL/GenBank/DDBJ databases">
        <title>Whole genome sequences of fourteen strains of Bradyrhizobium canariense and one strain of Bradyrhizobium japonicum isolated from Lupinus (Papilionoideae: Genisteae) species in Algeria.</title>
        <authorList>
            <person name="Crovadore J."/>
            <person name="Chekireb D."/>
            <person name="Brachmann A."/>
            <person name="Chablais R."/>
            <person name="Cochard B."/>
            <person name="Lefort F."/>
        </authorList>
    </citation>
    <scope>NUCLEOTIDE SEQUENCE [LARGE SCALE GENOMIC DNA]</scope>
    <source>
        <strain evidence="1 2">UBMAN05</strain>
    </source>
</reference>